<dbReference type="PANTHER" id="PTHR19325:SF560">
    <property type="entry name" value="SUSHI, VON WILLEBRAND FACTOR TYPE A, EGF AND PENTRAXIN DOMAIN-CONTAINING PROTEIN 1"/>
    <property type="match status" value="1"/>
</dbReference>
<dbReference type="SUPFAM" id="SSF57535">
    <property type="entry name" value="Complement control module/SCR domain"/>
    <property type="match status" value="4"/>
</dbReference>
<dbReference type="InterPro" id="IPR000436">
    <property type="entry name" value="Sushi_SCR_CCP_dom"/>
</dbReference>
<proteinExistence type="predicted"/>
<dbReference type="InterPro" id="IPR035976">
    <property type="entry name" value="Sushi/SCR/CCP_sf"/>
</dbReference>
<feature type="domain" description="Sushi" evidence="5">
    <location>
        <begin position="272"/>
        <end position="335"/>
    </location>
</feature>
<comment type="caution">
    <text evidence="6">The sequence shown here is derived from an EMBL/GenBank/DDBJ whole genome shotgun (WGS) entry which is preliminary data.</text>
</comment>
<dbReference type="InterPro" id="IPR050350">
    <property type="entry name" value="Compl-Cell_Adhes-Reg"/>
</dbReference>
<evidence type="ECO:0000259" key="5">
    <source>
        <dbReference type="SMART" id="SM00032"/>
    </source>
</evidence>
<dbReference type="Pfam" id="PF00084">
    <property type="entry name" value="Sushi"/>
    <property type="match status" value="4"/>
</dbReference>
<keyword evidence="2" id="KW-0677">Repeat</keyword>
<dbReference type="SMART" id="SM00032">
    <property type="entry name" value="CCP"/>
    <property type="match status" value="4"/>
</dbReference>
<evidence type="ECO:0000256" key="3">
    <source>
        <dbReference type="ARBA" id="ARBA00023157"/>
    </source>
</evidence>
<keyword evidence="1" id="KW-0768">Sushi</keyword>
<dbReference type="PANTHER" id="PTHR19325">
    <property type="entry name" value="COMPLEMENT COMPONENT-RELATED SUSHI DOMAIN-CONTAINING"/>
    <property type="match status" value="1"/>
</dbReference>
<evidence type="ECO:0000256" key="2">
    <source>
        <dbReference type="ARBA" id="ARBA00022737"/>
    </source>
</evidence>
<keyword evidence="7" id="KW-1185">Reference proteome</keyword>
<accession>A0AAD9IXC0</accession>
<feature type="domain" description="Sushi" evidence="5">
    <location>
        <begin position="104"/>
        <end position="167"/>
    </location>
</feature>
<feature type="domain" description="Sushi" evidence="5">
    <location>
        <begin position="190"/>
        <end position="253"/>
    </location>
</feature>
<dbReference type="Gene3D" id="2.10.70.10">
    <property type="entry name" value="Complement Module, domain 1"/>
    <property type="match status" value="4"/>
</dbReference>
<keyword evidence="3" id="KW-1015">Disulfide bond</keyword>
<reference evidence="6" key="1">
    <citation type="journal article" date="2023" name="Mol. Biol. Evol.">
        <title>Third-Generation Sequencing Reveals the Adaptive Role of the Epigenome in Three Deep-Sea Polychaetes.</title>
        <authorList>
            <person name="Perez M."/>
            <person name="Aroh O."/>
            <person name="Sun Y."/>
            <person name="Lan Y."/>
            <person name="Juniper S.K."/>
            <person name="Young C.R."/>
            <person name="Angers B."/>
            <person name="Qian P.Y."/>
        </authorList>
    </citation>
    <scope>NUCLEOTIDE SEQUENCE</scope>
    <source>
        <strain evidence="6">P08H-3</strain>
    </source>
</reference>
<evidence type="ECO:0000256" key="4">
    <source>
        <dbReference type="ARBA" id="ARBA00023180"/>
    </source>
</evidence>
<sequence>YYVVETGLMHYNLTCKWIPNTVTAEWSAQPPIKVIICPEPRNTTNGTIIQSSGLGINDTTLYRCPPGYYVVETGLMHYNLTCKWIPNTVTAEWSAQPPIKVIICPEPRNTTNGTIIQSSGLGINDTTLYRCPPGYYVVETGLMHYNLTCKWIPNTVTAEWSAQPPIKGLLNLNDIFIFYVSSIVTKVIICPEPRNTTNGTIIQSSGLGINDTTLYRCPPGYYVVETGLMHYNLTCKWIPNTVTAEWSAQPPIKAIDYQTGLLNSIVTKVIICPEPRNTTNGTIIQSSGLGINDTTLYRCPPGYYVVETGLMHYNLTCKWIPNTVTAEWSAQPPIKG</sequence>
<feature type="domain" description="Sushi" evidence="5">
    <location>
        <begin position="37"/>
        <end position="100"/>
    </location>
</feature>
<feature type="non-terminal residue" evidence="6">
    <location>
        <position position="1"/>
    </location>
</feature>
<organism evidence="6 7">
    <name type="scientific">Paralvinella palmiformis</name>
    <dbReference type="NCBI Taxonomy" id="53620"/>
    <lineage>
        <taxon>Eukaryota</taxon>
        <taxon>Metazoa</taxon>
        <taxon>Spiralia</taxon>
        <taxon>Lophotrochozoa</taxon>
        <taxon>Annelida</taxon>
        <taxon>Polychaeta</taxon>
        <taxon>Sedentaria</taxon>
        <taxon>Canalipalpata</taxon>
        <taxon>Terebellida</taxon>
        <taxon>Terebelliformia</taxon>
        <taxon>Alvinellidae</taxon>
        <taxon>Paralvinella</taxon>
    </lineage>
</organism>
<evidence type="ECO:0000313" key="6">
    <source>
        <dbReference type="EMBL" id="KAK2142429.1"/>
    </source>
</evidence>
<gene>
    <name evidence="6" type="ORF">LSH36_956g00002</name>
</gene>
<protein>
    <recommendedName>
        <fullName evidence="5">Sushi domain-containing protein</fullName>
    </recommendedName>
</protein>
<evidence type="ECO:0000256" key="1">
    <source>
        <dbReference type="ARBA" id="ARBA00022659"/>
    </source>
</evidence>
<dbReference type="AlphaFoldDB" id="A0AAD9IXC0"/>
<name>A0AAD9IXC0_9ANNE</name>
<keyword evidence="4" id="KW-0325">Glycoprotein</keyword>
<evidence type="ECO:0000313" key="7">
    <source>
        <dbReference type="Proteomes" id="UP001208570"/>
    </source>
</evidence>
<dbReference type="Proteomes" id="UP001208570">
    <property type="component" value="Unassembled WGS sequence"/>
</dbReference>
<dbReference type="EMBL" id="JAODUP010000956">
    <property type="protein sequence ID" value="KAK2142429.1"/>
    <property type="molecule type" value="Genomic_DNA"/>
</dbReference>